<feature type="non-terminal residue" evidence="1">
    <location>
        <position position="1"/>
    </location>
</feature>
<dbReference type="Proteomes" id="UP000324800">
    <property type="component" value="Unassembled WGS sequence"/>
</dbReference>
<gene>
    <name evidence="1" type="ORF">EZS28_032441</name>
</gene>
<dbReference type="AlphaFoldDB" id="A0A5J4UPL0"/>
<accession>A0A5J4UPL0</accession>
<comment type="caution">
    <text evidence="1">The sequence shown here is derived from an EMBL/GenBank/DDBJ whole genome shotgun (WGS) entry which is preliminary data.</text>
</comment>
<sequence length="78" mass="9334">LWMHPPVPIFRVSLLQVILSLEQQKNLQIRRAQREHLTQNSLFQEWKRAVFGNLVAILNSEYKIQYMQEYLLLPIDVS</sequence>
<evidence type="ECO:0000313" key="2">
    <source>
        <dbReference type="Proteomes" id="UP000324800"/>
    </source>
</evidence>
<reference evidence="1 2" key="1">
    <citation type="submission" date="2019-03" db="EMBL/GenBank/DDBJ databases">
        <title>Single cell metagenomics reveals metabolic interactions within the superorganism composed of flagellate Streblomastix strix and complex community of Bacteroidetes bacteria on its surface.</title>
        <authorList>
            <person name="Treitli S.C."/>
            <person name="Kolisko M."/>
            <person name="Husnik F."/>
            <person name="Keeling P."/>
            <person name="Hampl V."/>
        </authorList>
    </citation>
    <scope>NUCLEOTIDE SEQUENCE [LARGE SCALE GENOMIC DNA]</scope>
    <source>
        <strain evidence="1">ST1C</strain>
    </source>
</reference>
<name>A0A5J4UPL0_9EUKA</name>
<dbReference type="EMBL" id="SNRW01013954">
    <property type="protein sequence ID" value="KAA6372032.1"/>
    <property type="molecule type" value="Genomic_DNA"/>
</dbReference>
<organism evidence="1 2">
    <name type="scientific">Streblomastix strix</name>
    <dbReference type="NCBI Taxonomy" id="222440"/>
    <lineage>
        <taxon>Eukaryota</taxon>
        <taxon>Metamonada</taxon>
        <taxon>Preaxostyla</taxon>
        <taxon>Oxymonadida</taxon>
        <taxon>Streblomastigidae</taxon>
        <taxon>Streblomastix</taxon>
    </lineage>
</organism>
<proteinExistence type="predicted"/>
<evidence type="ECO:0000313" key="1">
    <source>
        <dbReference type="EMBL" id="KAA6372032.1"/>
    </source>
</evidence>
<protein>
    <submittedName>
        <fullName evidence="1">Uncharacterized protein</fullName>
    </submittedName>
</protein>